<reference evidence="1" key="2">
    <citation type="journal article" date="2017" name="Nat. Commun.">
        <title>Single-virus genomics reveals hidden cosmopolitan and abundant viruses.</title>
        <authorList>
            <person name="Martinez-Hernandez F."/>
            <person name="Fornas O."/>
            <person name="Lluesma Gomez M."/>
            <person name="Bolduc B."/>
            <person name="de la Cruz Pena M.J."/>
            <person name="Martinez J.M."/>
            <person name="Anton J."/>
            <person name="Gasol J.M."/>
            <person name="Rosselli R."/>
            <person name="Rodriguez-Valera F."/>
            <person name="Sullivan M.B."/>
            <person name="Acinas S.G."/>
            <person name="Martinez-Garcia M."/>
        </authorList>
    </citation>
    <scope>NUCLEOTIDE SEQUENCE</scope>
</reference>
<name>A0A218MM59_9VIRU</name>
<proteinExistence type="predicted"/>
<sequence>MGTGYTRTNTADIQADEVVKSSPINAELNAVVNAFAASTGHTHDGTSAEGGPIAKLLNNTLTFGAGTAGTDITITFDGETNDGVLKWMEDEDYFQFDDDILISTNEKIQFRDSGIYISSNADGDLDIVSDGTAVDSINIESAGGITLDAGTAGSGIIYEDDGTEMLRIYNDSSNVRIESKVSDKDILIRGNDGGSAVTAVTFDMSAAGLAIFSGGITSTTVANTLGATSFNDANITNVGNIALDSITADGSTITITGNTTFADGAYDFDIASHDTSNGLKLGGTLVTSTAAELNILDGVTSTAAELNILDGVTSTAAELNIMDGDTSATSTTVADADRVVMNDNGTMVQVAVTDLAAYFDDEITAMPNLITTAATTVGALDSGTIATGFGNIDNGASNITSGGLVKIDVDADADDATGDSSTGRLTLGAGEDLNLYHGGTNSYIVSDTGDLIIDSAADIVLDSDGADVLLKDGGTQYAALTNSSGNLIVKSGSTTALTFDGANVTIAGNLTVSGTQTVVDTVTMNASNAIVFEGATANDHETTLTLTDPTADRTIKLPNQSGTIPVLAADSDTAITSTPAELNKLDGVTATATELNYVDVTTLGTSEASKAVTVDSNGDLVIPDSDKFKFGAGSDMQLYHDGTNSFITNATGTLKLATETSGIAVTIGHTTSEVTVADNFNVTGTTTLGTTSFSDANIINVGDIALDSISSDGTDINVDITDNSATSFTIKEGSNAYLIVDTGNSSESVSIGTGVSGTAITIGHATSEVTVGDNLTFTGNLSDGTINISAFVDEDNMASNSATLIPTQQSVKAYVDSVAATSNNVTGLNATGTELNAVADGDTSASSITVEDADRIPINDGGTMKQIAVTTLAAYLDDEITAMPNLTSTGALDSGSITANFGAIDNGTSGIRSNTVTVETSLLPDASGGADIGSTSAEFGDVYIADDKYINFGSDQNVLVGYDEDGDDSLEVKQNVEGAALAITFKADQGDDNADQWKLNFADGGTVTFQSKTSGSYATKQTLDTAGNFTVTGEVDAASLDISGNADIDGTLEADAITVDGTALDEFISDTVGAMVSSNTETGISVTYDDSDNTLDFVIGSQSIVNSMLADDAVGADELASNAVVNASVASGAAIAFSKMEDLTASRALVSDSNGDVSVSAVTSTEIGYVDGVTSNIQTQLDAKATTGKAIAMAIVFG</sequence>
<dbReference type="EMBL" id="KY052828">
    <property type="protein sequence ID" value="ASF00331.1"/>
    <property type="molecule type" value="Genomic_DNA"/>
</dbReference>
<reference evidence="1" key="1">
    <citation type="submission" date="2016-10" db="EMBL/GenBank/DDBJ databases">
        <authorList>
            <person name="Varghese N."/>
        </authorList>
    </citation>
    <scope>NUCLEOTIDE SEQUENCE</scope>
</reference>
<evidence type="ECO:0000313" key="1">
    <source>
        <dbReference type="EMBL" id="ASF00331.1"/>
    </source>
</evidence>
<protein>
    <submittedName>
        <fullName evidence="1">Uncharacterized protein</fullName>
    </submittedName>
</protein>
<accession>A0A218MM59</accession>
<organism evidence="1">
    <name type="scientific">uncultured virus</name>
    <dbReference type="NCBI Taxonomy" id="340016"/>
    <lineage>
        <taxon>Viruses</taxon>
        <taxon>environmental samples</taxon>
    </lineage>
</organism>